<evidence type="ECO:0000256" key="3">
    <source>
        <dbReference type="PROSITE-ProRule" id="PRU00221"/>
    </source>
</evidence>
<organism evidence="5 6">
    <name type="scientific">Shewanella loihica (strain ATCC BAA-1088 / PV-4)</name>
    <dbReference type="NCBI Taxonomy" id="323850"/>
    <lineage>
        <taxon>Bacteria</taxon>
        <taxon>Pseudomonadati</taxon>
        <taxon>Pseudomonadota</taxon>
        <taxon>Gammaproteobacteria</taxon>
        <taxon>Alteromonadales</taxon>
        <taxon>Shewanellaceae</taxon>
        <taxon>Shewanella</taxon>
    </lineage>
</organism>
<keyword evidence="4" id="KW-0732">Signal</keyword>
<keyword evidence="6" id="KW-1185">Reference proteome</keyword>
<name>A3QHT7_SHELP</name>
<evidence type="ECO:0000313" key="5">
    <source>
        <dbReference type="EMBL" id="ABO25035.1"/>
    </source>
</evidence>
<dbReference type="eggNOG" id="COG2319">
    <property type="taxonomic scope" value="Bacteria"/>
</dbReference>
<dbReference type="OrthoDB" id="6282600at2"/>
<protein>
    <submittedName>
        <fullName evidence="5">WD-40 repeat protein</fullName>
    </submittedName>
</protein>
<dbReference type="InterPro" id="IPR050505">
    <property type="entry name" value="WDR55/POC1"/>
</dbReference>
<dbReference type="KEGG" id="slo:Shew_3169"/>
<dbReference type="SMART" id="SM00320">
    <property type="entry name" value="WD40"/>
    <property type="match status" value="3"/>
</dbReference>
<dbReference type="InterPro" id="IPR001680">
    <property type="entry name" value="WD40_rpt"/>
</dbReference>
<dbReference type="AlphaFoldDB" id="A3QHT7"/>
<accession>A3QHT7</accession>
<evidence type="ECO:0000313" key="6">
    <source>
        <dbReference type="Proteomes" id="UP000001558"/>
    </source>
</evidence>
<dbReference type="Proteomes" id="UP000001558">
    <property type="component" value="Chromosome"/>
</dbReference>
<dbReference type="Gene3D" id="2.130.10.10">
    <property type="entry name" value="YVTN repeat-like/Quinoprotein amine dehydrogenase"/>
    <property type="match status" value="2"/>
</dbReference>
<reference evidence="5 6" key="1">
    <citation type="submission" date="2007-03" db="EMBL/GenBank/DDBJ databases">
        <title>Complete sequence of Shewanella loihica PV-4.</title>
        <authorList>
            <consortium name="US DOE Joint Genome Institute"/>
            <person name="Copeland A."/>
            <person name="Lucas S."/>
            <person name="Lapidus A."/>
            <person name="Barry K."/>
            <person name="Detter J.C."/>
            <person name="Glavina del Rio T."/>
            <person name="Hammon N."/>
            <person name="Israni S."/>
            <person name="Dalin E."/>
            <person name="Tice H."/>
            <person name="Pitluck S."/>
            <person name="Chain P."/>
            <person name="Malfatti S."/>
            <person name="Shin M."/>
            <person name="Vergez L."/>
            <person name="Schmutz J."/>
            <person name="Larimer F."/>
            <person name="Land M."/>
            <person name="Hauser L."/>
            <person name="Kyrpides N."/>
            <person name="Mikhailova N."/>
            <person name="Romine M.F."/>
            <person name="Serres G."/>
            <person name="Fredrickson J."/>
            <person name="Tiedje J."/>
            <person name="Richardson P."/>
        </authorList>
    </citation>
    <scope>NUCLEOTIDE SEQUENCE [LARGE SCALE GENOMIC DNA]</scope>
    <source>
        <strain evidence="6">ATCC BAA-1088 / PV-4</strain>
    </source>
</reference>
<dbReference type="PROSITE" id="PS51257">
    <property type="entry name" value="PROKAR_LIPOPROTEIN"/>
    <property type="match status" value="1"/>
</dbReference>
<feature type="repeat" description="WD" evidence="3">
    <location>
        <begin position="166"/>
        <end position="207"/>
    </location>
</feature>
<evidence type="ECO:0000256" key="2">
    <source>
        <dbReference type="ARBA" id="ARBA00022737"/>
    </source>
</evidence>
<feature type="chain" id="PRO_5002656985" evidence="4">
    <location>
        <begin position="27"/>
        <end position="332"/>
    </location>
</feature>
<dbReference type="SUPFAM" id="SSF50998">
    <property type="entry name" value="Quinoprotein alcohol dehydrogenase-like"/>
    <property type="match status" value="1"/>
</dbReference>
<dbReference type="PANTHER" id="PTHR44019">
    <property type="entry name" value="WD REPEAT-CONTAINING PROTEIN 55"/>
    <property type="match status" value="1"/>
</dbReference>
<dbReference type="EMBL" id="CP000606">
    <property type="protein sequence ID" value="ABO25035.1"/>
    <property type="molecule type" value="Genomic_DNA"/>
</dbReference>
<dbReference type="HOGENOM" id="CLU_073582_0_0_6"/>
<dbReference type="PANTHER" id="PTHR44019:SF8">
    <property type="entry name" value="POC1 CENTRIOLAR PROTEIN HOMOLOG"/>
    <property type="match status" value="1"/>
</dbReference>
<proteinExistence type="predicted"/>
<evidence type="ECO:0000256" key="4">
    <source>
        <dbReference type="SAM" id="SignalP"/>
    </source>
</evidence>
<feature type="signal peptide" evidence="4">
    <location>
        <begin position="1"/>
        <end position="26"/>
    </location>
</feature>
<keyword evidence="2" id="KW-0677">Repeat</keyword>
<dbReference type="InterPro" id="IPR015943">
    <property type="entry name" value="WD40/YVTN_repeat-like_dom_sf"/>
</dbReference>
<dbReference type="PROSITE" id="PS50082">
    <property type="entry name" value="WD_REPEATS_2"/>
    <property type="match status" value="1"/>
</dbReference>
<sequence precursor="true">MSTLKRLCHLLSLALLLVVLSGCSDKQTSQPPQSLKRLVEDNLVAGLLAEDASLAVTLSRSRDLSVWNLPEGKQRFHWPANAFEHPGYQLALSGNKRYLAYGGKRQITLIDIQQGNIQLTWQVNGFDDYASISTLALNQSGSRIAIGMNEGSVILVDFKAQQFSLFKQHDAEVAFLAFGASDERLLSAGHDGKVLWWVSGSGEIIKQLSLPQRITSLAFDEADRRLFFADNLDNHQLLAFDTGEALSELSYFERYRYFRRARFIHRGDELITATSKQTIFRWQVATGKELERWQLTPFSMGTTVMDMVSYGGQLITLSSDGALEYWELGSGN</sequence>
<dbReference type="STRING" id="323850.Shew_3169"/>
<dbReference type="InterPro" id="IPR011047">
    <property type="entry name" value="Quinoprotein_ADH-like_sf"/>
</dbReference>
<gene>
    <name evidence="5" type="ordered locus">Shew_3169</name>
</gene>
<dbReference type="RefSeq" id="WP_011866965.1">
    <property type="nucleotide sequence ID" value="NC_009092.1"/>
</dbReference>
<keyword evidence="1 3" id="KW-0853">WD repeat</keyword>
<evidence type="ECO:0000256" key="1">
    <source>
        <dbReference type="ARBA" id="ARBA00022574"/>
    </source>
</evidence>